<reference evidence="3 4" key="1">
    <citation type="submission" date="2023-11" db="EMBL/GenBank/DDBJ databases">
        <title>Draft genome sequence of a psychrophilic Clostridium strain from permafrost water brine.</title>
        <authorList>
            <person name="Shcherbakova V.A."/>
            <person name="Trubitsyn V.E."/>
            <person name="Zakharyuk A.G."/>
        </authorList>
    </citation>
    <scope>NUCLEOTIDE SEQUENCE [LARGE SCALE GENOMIC DNA]</scope>
    <source>
        <strain evidence="3 4">14F</strain>
    </source>
</reference>
<dbReference type="RefSeq" id="WP_216246964.1">
    <property type="nucleotide sequence ID" value="NZ_JAZHFS010000003.1"/>
</dbReference>
<feature type="compositionally biased region" description="Basic and acidic residues" evidence="1">
    <location>
        <begin position="278"/>
        <end position="295"/>
    </location>
</feature>
<comment type="caution">
    <text evidence="3">The sequence shown here is derived from an EMBL/GenBank/DDBJ whole genome shotgun (WGS) entry which is preliminary data.</text>
</comment>
<organism evidence="3 4">
    <name type="scientific">Clostridium frigoriphilum</name>
    <dbReference type="NCBI Taxonomy" id="443253"/>
    <lineage>
        <taxon>Bacteria</taxon>
        <taxon>Bacillati</taxon>
        <taxon>Bacillota</taxon>
        <taxon>Clostridia</taxon>
        <taxon>Eubacteriales</taxon>
        <taxon>Clostridiaceae</taxon>
        <taxon>Clostridium</taxon>
    </lineage>
</organism>
<proteinExistence type="predicted"/>
<keyword evidence="4" id="KW-1185">Reference proteome</keyword>
<protein>
    <submittedName>
        <fullName evidence="3">Tn7-like element transposition protein TnsE</fullName>
    </submittedName>
</protein>
<evidence type="ECO:0000313" key="3">
    <source>
        <dbReference type="EMBL" id="MEF2111549.1"/>
    </source>
</evidence>
<feature type="region of interest" description="Disordered" evidence="1">
    <location>
        <begin position="260"/>
        <end position="295"/>
    </location>
</feature>
<sequence length="506" mass="59221">MSEEAVIIKNWPFEKGENGKLIWIGEPFKQGSKWMVCAYFKGVRATRKIMLDWASIHFLSVDKYYTDGDLNNGTTIGNPQVLDINLNGIKAEYKERDWTIWGTGFNEKTKSKTFNFLKEGVLYTIPIIEVIRVVLAPNKFMLNRILEMDTFENYFTYGIKERKLDINFTSEYESKLLKSEKVNHLAWLLTNVSVLRMFNSVGQAIWEKEELKYEFLLDRFSIRARVEKKDSFVRVLEILSLNKKRINAEEINVYHPSLEESMSSKDTKKRKFVSNNTKSDRELEPGADGSTKESDEINTFMINHEYETIPKINKKKSGRKIIRNNEDKNTKTYILHNDNLRTTADTGGEDIIRGLEFKNLAEFKDKGELQEFIEMLRLIEKREAIKTIDIIINQIPKGKKFSKLNDRITRRRYAIGKIIMVDGRENCLIEVEREDKALSMLLLKANKQISWKKIYSSVLISLVGDSGKWCNRVIEKIEDNGVVVQRIKHSKKDKYEKEKYMYDKMN</sequence>
<dbReference type="InterPro" id="IPR041419">
    <property type="entry name" value="TnsE_C"/>
</dbReference>
<feature type="domain" description="TnsE C-terminal" evidence="2">
    <location>
        <begin position="370"/>
        <end position="495"/>
    </location>
</feature>
<evidence type="ECO:0000313" key="4">
    <source>
        <dbReference type="Proteomes" id="UP001498469"/>
    </source>
</evidence>
<dbReference type="EMBL" id="JAZHFS010000003">
    <property type="protein sequence ID" value="MEF2111549.1"/>
    <property type="molecule type" value="Genomic_DNA"/>
</dbReference>
<gene>
    <name evidence="3" type="ORF">SJI18_04415</name>
</gene>
<accession>A0ABU7UKZ6</accession>
<dbReference type="Pfam" id="PF18623">
    <property type="entry name" value="TnsE_C"/>
    <property type="match status" value="1"/>
</dbReference>
<evidence type="ECO:0000259" key="2">
    <source>
        <dbReference type="Pfam" id="PF18623"/>
    </source>
</evidence>
<dbReference type="Proteomes" id="UP001498469">
    <property type="component" value="Unassembled WGS sequence"/>
</dbReference>
<name>A0ABU7UKZ6_9CLOT</name>
<evidence type="ECO:0000256" key="1">
    <source>
        <dbReference type="SAM" id="MobiDB-lite"/>
    </source>
</evidence>